<proteinExistence type="predicted"/>
<keyword evidence="1" id="KW-0812">Transmembrane</keyword>
<sequence>MAYNHPSSPVWSRSPARLRLVLFLSVSTLMIFLLILYSPQPPSCYSNSDTVVCRVAHKAKDHLRFKSHDKEHTQDLTGVKSKFAFATFLAGREDATIDDPYFIAVRMLTYQLLHANETRSHDRSIPFVVLCTDKVPQEQKSRLQRDGAIVVVGESIQSDWAKTDVGKWQDVLTKLRIWEFTQFELVALLDGDTVLTQPLDGVFNDPAVYHRDSLIAKTNDIDPVIKPDEQPLPATYSFAGVPEMKPEHGYPPTEENHDFPNLNYLNAGFFVFKPDVDMLGYYLSLLDIPGRFSPDFPEQNLLNYAHRREGAMPWLQLDLSWNIHMPKLEDVQGGVKSIHDKWWQPGDKRLAPMMESWRWRMEGYFESRDAVNGGV</sequence>
<evidence type="ECO:0008006" key="4">
    <source>
        <dbReference type="Google" id="ProtNLM"/>
    </source>
</evidence>
<reference evidence="2" key="1">
    <citation type="submission" date="2023-01" db="EMBL/GenBank/DDBJ databases">
        <authorList>
            <person name="Van Ghelder C."/>
            <person name="Rancurel C."/>
        </authorList>
    </citation>
    <scope>NUCLEOTIDE SEQUENCE</scope>
    <source>
        <strain evidence="2">CNCM I-4278</strain>
    </source>
</reference>
<keyword evidence="1" id="KW-1133">Transmembrane helix</keyword>
<accession>A0A9W4U9X7</accession>
<organism evidence="2 3">
    <name type="scientific">Periconia digitata</name>
    <dbReference type="NCBI Taxonomy" id="1303443"/>
    <lineage>
        <taxon>Eukaryota</taxon>
        <taxon>Fungi</taxon>
        <taxon>Dikarya</taxon>
        <taxon>Ascomycota</taxon>
        <taxon>Pezizomycotina</taxon>
        <taxon>Dothideomycetes</taxon>
        <taxon>Pleosporomycetidae</taxon>
        <taxon>Pleosporales</taxon>
        <taxon>Massarineae</taxon>
        <taxon>Periconiaceae</taxon>
        <taxon>Periconia</taxon>
    </lineage>
</organism>
<gene>
    <name evidence="2" type="ORF">PDIGIT_LOCUS5189</name>
</gene>
<dbReference type="PANTHER" id="PTHR11183">
    <property type="entry name" value="GLYCOGENIN SUBFAMILY MEMBER"/>
    <property type="match status" value="1"/>
</dbReference>
<evidence type="ECO:0000313" key="2">
    <source>
        <dbReference type="EMBL" id="CAI6332159.1"/>
    </source>
</evidence>
<evidence type="ECO:0000256" key="1">
    <source>
        <dbReference type="SAM" id="Phobius"/>
    </source>
</evidence>
<dbReference type="OrthoDB" id="2014201at2759"/>
<dbReference type="EMBL" id="CAOQHR010000003">
    <property type="protein sequence ID" value="CAI6332159.1"/>
    <property type="molecule type" value="Genomic_DNA"/>
</dbReference>
<feature type="transmembrane region" description="Helical" evidence="1">
    <location>
        <begin position="20"/>
        <end position="38"/>
    </location>
</feature>
<protein>
    <recommendedName>
        <fullName evidence="4">Nucleotide-diphospho-sugar transferase</fullName>
    </recommendedName>
</protein>
<name>A0A9W4U9X7_9PLEO</name>
<dbReference type="Proteomes" id="UP001152607">
    <property type="component" value="Unassembled WGS sequence"/>
</dbReference>
<dbReference type="InterPro" id="IPR029044">
    <property type="entry name" value="Nucleotide-diphossugar_trans"/>
</dbReference>
<dbReference type="Gene3D" id="3.90.550.10">
    <property type="entry name" value="Spore Coat Polysaccharide Biosynthesis Protein SpsA, Chain A"/>
    <property type="match status" value="1"/>
</dbReference>
<dbReference type="InterPro" id="IPR050587">
    <property type="entry name" value="GNT1/Glycosyltrans_8"/>
</dbReference>
<dbReference type="SUPFAM" id="SSF53448">
    <property type="entry name" value="Nucleotide-diphospho-sugar transferases"/>
    <property type="match status" value="1"/>
</dbReference>
<comment type="caution">
    <text evidence="2">The sequence shown here is derived from an EMBL/GenBank/DDBJ whole genome shotgun (WGS) entry which is preliminary data.</text>
</comment>
<keyword evidence="3" id="KW-1185">Reference proteome</keyword>
<dbReference type="AlphaFoldDB" id="A0A9W4U9X7"/>
<evidence type="ECO:0000313" key="3">
    <source>
        <dbReference type="Proteomes" id="UP001152607"/>
    </source>
</evidence>
<keyword evidence="1" id="KW-0472">Membrane</keyword>